<evidence type="ECO:0000256" key="1">
    <source>
        <dbReference type="ARBA" id="ARBA00002868"/>
    </source>
</evidence>
<evidence type="ECO:0000256" key="5">
    <source>
        <dbReference type="ARBA" id="ARBA00031841"/>
    </source>
</evidence>
<dbReference type="PANTHER" id="PTHR38099:SF1">
    <property type="entry name" value="LARGE RIBOSOMAL RNA SUBUNIT ACCUMULATION PROTEIN YCED"/>
    <property type="match status" value="1"/>
</dbReference>
<gene>
    <name evidence="6" type="primary">yceD</name>
    <name evidence="6" type="ORF">OLW01_04195</name>
</gene>
<reference evidence="6" key="1">
    <citation type="submission" date="2022-10" db="EMBL/GenBank/DDBJ databases">
        <title>Catenovulum adriacola sp. nov. isolated in the Harbour of Susak.</title>
        <authorList>
            <person name="Schoch T."/>
            <person name="Reich S.J."/>
            <person name="Stoeferle S."/>
            <person name="Flaiz M."/>
            <person name="Kazda M."/>
            <person name="Riedel C.U."/>
            <person name="Duerre P."/>
        </authorList>
    </citation>
    <scope>NUCLEOTIDE SEQUENCE</scope>
    <source>
        <strain evidence="6">TS8</strain>
    </source>
</reference>
<evidence type="ECO:0000313" key="6">
    <source>
        <dbReference type="EMBL" id="WAJ71011.1"/>
    </source>
</evidence>
<accession>A0ABY7AQR2</accession>
<dbReference type="PANTHER" id="PTHR38099">
    <property type="entry name" value="LARGE RIBOSOMAL RNA SUBUNIT ACCUMULATION PROTEIN YCED"/>
    <property type="match status" value="1"/>
</dbReference>
<dbReference type="NCBIfam" id="NF008395">
    <property type="entry name" value="PRK11193.1"/>
    <property type="match status" value="1"/>
</dbReference>
<keyword evidence="4" id="KW-0690">Ribosome biogenesis</keyword>
<evidence type="ECO:0000256" key="2">
    <source>
        <dbReference type="ARBA" id="ARBA00010740"/>
    </source>
</evidence>
<dbReference type="InterPro" id="IPR039255">
    <property type="entry name" value="YceD_bac"/>
</dbReference>
<sequence length="176" mass="19741">MQKVKMPVELDPVKSAQKRSDFVGIYQLKDLTRLHEIVLSDSGQVDTDLKCTYDEQGLPIMLINAKTVVDVSCERCGGRLTQNLSVSSTFTPKLSRTDEDLIPSDYTLVDVNEYGLLNLLTLIEDELILSMPLVPKHPVDECAIQEQDMSWGELDEAAYKKPANPFDVLKSLKNPK</sequence>
<comment type="function">
    <text evidence="1">Plays a role in synthesis, processing and/or stability of 23S rRNA.</text>
</comment>
<name>A0ABY7AQR2_9ALTE</name>
<dbReference type="EMBL" id="CP109965">
    <property type="protein sequence ID" value="WAJ71011.1"/>
    <property type="molecule type" value="Genomic_DNA"/>
</dbReference>
<protein>
    <recommendedName>
        <fullName evidence="3">Large ribosomal RNA subunit accumulation protein YceD</fullName>
    </recommendedName>
    <alternativeName>
        <fullName evidence="5">23S rRNA accumulation protein YceD</fullName>
    </alternativeName>
</protein>
<keyword evidence="7" id="KW-1185">Reference proteome</keyword>
<evidence type="ECO:0000256" key="4">
    <source>
        <dbReference type="ARBA" id="ARBA00022517"/>
    </source>
</evidence>
<dbReference type="RefSeq" id="WP_268075476.1">
    <property type="nucleotide sequence ID" value="NZ_CP109965.1"/>
</dbReference>
<dbReference type="InterPro" id="IPR003772">
    <property type="entry name" value="YceD"/>
</dbReference>
<dbReference type="Proteomes" id="UP001163726">
    <property type="component" value="Chromosome"/>
</dbReference>
<evidence type="ECO:0000256" key="3">
    <source>
        <dbReference type="ARBA" id="ARBA00015716"/>
    </source>
</evidence>
<dbReference type="Pfam" id="PF02620">
    <property type="entry name" value="YceD"/>
    <property type="match status" value="1"/>
</dbReference>
<comment type="similarity">
    <text evidence="2">Belongs to the DUF177 domain family.</text>
</comment>
<organism evidence="6 7">
    <name type="scientific">Catenovulum adriaticum</name>
    <dbReference type="NCBI Taxonomy" id="2984846"/>
    <lineage>
        <taxon>Bacteria</taxon>
        <taxon>Pseudomonadati</taxon>
        <taxon>Pseudomonadota</taxon>
        <taxon>Gammaproteobacteria</taxon>
        <taxon>Alteromonadales</taxon>
        <taxon>Alteromonadaceae</taxon>
        <taxon>Catenovulum</taxon>
    </lineage>
</organism>
<proteinExistence type="inferred from homology"/>
<evidence type="ECO:0000313" key="7">
    <source>
        <dbReference type="Proteomes" id="UP001163726"/>
    </source>
</evidence>